<organism evidence="1 2">
    <name type="scientific">Streptomyces griseochromogenes</name>
    <dbReference type="NCBI Taxonomy" id="68214"/>
    <lineage>
        <taxon>Bacteria</taxon>
        <taxon>Bacillati</taxon>
        <taxon>Actinomycetota</taxon>
        <taxon>Actinomycetes</taxon>
        <taxon>Kitasatosporales</taxon>
        <taxon>Streptomycetaceae</taxon>
        <taxon>Streptomyces</taxon>
    </lineage>
</organism>
<dbReference type="EMBL" id="CP016279">
    <property type="protein sequence ID" value="ANP51111.1"/>
    <property type="molecule type" value="Genomic_DNA"/>
</dbReference>
<evidence type="ECO:0000313" key="1">
    <source>
        <dbReference type="EMBL" id="ANP51111.1"/>
    </source>
</evidence>
<protein>
    <submittedName>
        <fullName evidence="1">Uncharacterized protein</fullName>
    </submittedName>
</protein>
<name>A0A1B1AX45_9ACTN</name>
<dbReference type="RefSeq" id="WP_067305022.1">
    <property type="nucleotide sequence ID" value="NZ_CP016279.1"/>
</dbReference>
<gene>
    <name evidence="1" type="ORF">AVL59_17110</name>
</gene>
<dbReference type="AlphaFoldDB" id="A0A1B1AX45"/>
<dbReference type="OrthoDB" id="3870696at2"/>
<sequence>MDGELAALAASGATTLVSLMVTDSWTHARELVARFLARTGADTAAIAGLDNARTRLLTTDAAMDEQAVTAVRAQCQVHLRELVEAESIPSSELRILLASLQRLAATAAARGGTVHNDINGGVQYGPVIQSGRITGLTFHAPPPHAPTRGEGGA</sequence>
<proteinExistence type="predicted"/>
<reference evidence="1 2" key="1">
    <citation type="submission" date="2016-06" db="EMBL/GenBank/DDBJ databases">
        <title>Complete genome sequence of Streptomyces griseochromogenes ATCC 14511, the Blasticidin S producer.</title>
        <authorList>
            <person name="Wu L."/>
        </authorList>
    </citation>
    <scope>NUCLEOTIDE SEQUENCE [LARGE SCALE GENOMIC DNA]</scope>
    <source>
        <strain evidence="1 2">ATCC 14511</strain>
    </source>
</reference>
<accession>A0A1B1AX45</accession>
<evidence type="ECO:0000313" key="2">
    <source>
        <dbReference type="Proteomes" id="UP000092659"/>
    </source>
</evidence>
<dbReference type="STRING" id="68214.AVL59_17110"/>
<dbReference type="KEGG" id="sgs:AVL59_17110"/>
<dbReference type="Proteomes" id="UP000092659">
    <property type="component" value="Chromosome"/>
</dbReference>